<dbReference type="PANTHER" id="PTHR48051:SF1">
    <property type="entry name" value="RAS SUPPRESSOR PROTEIN 1"/>
    <property type="match status" value="1"/>
</dbReference>
<organism evidence="9 10">
    <name type="scientific">Anaeramoeba flamelloides</name>
    <dbReference type="NCBI Taxonomy" id="1746091"/>
    <lineage>
        <taxon>Eukaryota</taxon>
        <taxon>Metamonada</taxon>
        <taxon>Anaeramoebidae</taxon>
        <taxon>Anaeramoeba</taxon>
    </lineage>
</organism>
<dbReference type="CDD" id="cd00143">
    <property type="entry name" value="PP2Cc"/>
    <property type="match status" value="1"/>
</dbReference>
<feature type="region of interest" description="Disordered" evidence="7">
    <location>
        <begin position="761"/>
        <end position="787"/>
    </location>
</feature>
<feature type="domain" description="PPM-type phosphatase" evidence="8">
    <location>
        <begin position="688"/>
        <end position="978"/>
    </location>
</feature>
<comment type="caution">
    <text evidence="9">The sequence shown here is derived from an EMBL/GenBank/DDBJ whole genome shotgun (WGS) entry which is preliminary data.</text>
</comment>
<keyword evidence="1" id="KW-0433">Leucine-rich repeat</keyword>
<protein>
    <recommendedName>
        <fullName evidence="8">PPM-type phosphatase domain-containing protein</fullName>
    </recommendedName>
</protein>
<dbReference type="GO" id="GO:0046872">
    <property type="term" value="F:metal ion binding"/>
    <property type="evidence" value="ECO:0007669"/>
    <property type="project" value="UniProtKB-KW"/>
</dbReference>
<dbReference type="Pfam" id="PF13855">
    <property type="entry name" value="LRR_8"/>
    <property type="match status" value="5"/>
</dbReference>
<evidence type="ECO:0000256" key="2">
    <source>
        <dbReference type="ARBA" id="ARBA00022723"/>
    </source>
</evidence>
<dbReference type="Gene3D" id="3.80.10.10">
    <property type="entry name" value="Ribonuclease Inhibitor"/>
    <property type="match status" value="5"/>
</dbReference>
<dbReference type="SMART" id="SM00332">
    <property type="entry name" value="PP2Cc"/>
    <property type="match status" value="1"/>
</dbReference>
<evidence type="ECO:0000256" key="7">
    <source>
        <dbReference type="SAM" id="MobiDB-lite"/>
    </source>
</evidence>
<evidence type="ECO:0000256" key="5">
    <source>
        <dbReference type="ARBA" id="ARBA00022912"/>
    </source>
</evidence>
<feature type="compositionally biased region" description="Basic and acidic residues" evidence="7">
    <location>
        <begin position="1203"/>
        <end position="1218"/>
    </location>
</feature>
<feature type="compositionally biased region" description="Low complexity" evidence="7">
    <location>
        <begin position="770"/>
        <end position="782"/>
    </location>
</feature>
<sequence>MGNISAKPNPRTRVDYVKQNLVKIPKELQNFTQLKSLNVAGNQIQKYPKWLTKNTTLTYLNCTYNSLETLPPAVFKLFSLEQLDAGFNLIKTISPSIGSLNALTRLDLRHNNLKYLPTTINSLINLETLVLLNNNLVSLPILDGLQNLQHLHLDANMIVEISEKSFQGLSSLERLILSYNQIENLPKLLMKDLCNLKRFEIDGNNLKTIGKGFQALKKLKILEANGNELVEIDQQVFKLPKLEKLSLSNNHLKELCGDQVEDLTDSLIELNLSNNKFTSIPLLVTNLKNLKCLNLEGNNISEIYNRHIHKLTQLEEMNVSKNNLQSMGDDLFNYLTNLKKLLIHENKLRLLPNSIDRLKKLKFLFLRSNLLAFLPNSIGKCVSLETLCISRNFLLSIPKGIHTLANLKTLSLEDNRLEALPDSLRYLTNLEVLNLSLNRFTIFPKIICKIKNLKVLTLAHNKINYIPNCLIGLQRLVELDVNSNKIVSFPRSLGFFPWLSNLSLAGNRIVRIPQKFFELNNYTRFGGYQIDFSHNKLKKMGEIWAKLLGLTDELDLSHNDIQKVLIRTFERTSQVGSLKLSYNKISKLNLIQLGLAQYLKQLHIEGNAYEVKFKKLLQNMKQMALKKKCSDPDSIANFNYVVTDQDREREKTQTCKCVYFRHLIELLVDPLAGNTIGRGISVASNRFSIGYSQTRGKRDQMEDALLIRANLFKNVDLIGLFDGHGGRFTSMLAADRLPRMIKTGLIQVFKQLKLLNKEKEKQNKNKNKNKNNNNNNNNNNNKATKEEDFQKNTENYLKIEIPKLLKNIFQSFNEKRKTVTDDDSGSTAALILTIGKLIFSANLGDVKVLLLRDNNQIEELTYDHKPTDITEKKRILKLGGVVTVNGSINASLAVSRAFGDFDFHPFVSCVPFTKVVELKETDQKIIIATSSFWELFSGTEVFDLISKKQDPFKASFHLRTLASSLSNSENLSIIVLNLSRKMDGNSQNLIEIRTKKRKKEQQNEEIAKKLKMNDKKIDFEKYVLNERERIKNKSFPKIQIERLKSIPKKQNLEKQVEGGDKSEDKSGSETKLEEKKGKLSRLKSNGKQRGTNLPNESIFYSQPSLLHTSSEQMLQMNISPMGDIMNYRNNFQQKLRVPEIEFWKKMETKQRRRSLGTRLFRAQTERDIQKLKLKINQTVIIESESSSSSSSEFVYLEETDDEKSEKNEKNENEKKEQNSEESNI</sequence>
<evidence type="ECO:0000256" key="1">
    <source>
        <dbReference type="ARBA" id="ARBA00022614"/>
    </source>
</evidence>
<dbReference type="InterPro" id="IPR001611">
    <property type="entry name" value="Leu-rich_rpt"/>
</dbReference>
<dbReference type="Proteomes" id="UP001146793">
    <property type="component" value="Unassembled WGS sequence"/>
</dbReference>
<comment type="similarity">
    <text evidence="6">Belongs to the PP2C family.</text>
</comment>
<dbReference type="InterPro" id="IPR032675">
    <property type="entry name" value="LRR_dom_sf"/>
</dbReference>
<dbReference type="Gene3D" id="3.60.40.10">
    <property type="entry name" value="PPM-type phosphatase domain"/>
    <property type="match status" value="1"/>
</dbReference>
<dbReference type="SMART" id="SM00365">
    <property type="entry name" value="LRR_SD22"/>
    <property type="match status" value="10"/>
</dbReference>
<dbReference type="InterPro" id="IPR000222">
    <property type="entry name" value="PP2C_BS"/>
</dbReference>
<keyword evidence="4 6" id="KW-0378">Hydrolase</keyword>
<dbReference type="EMBL" id="JANTQA010000012">
    <property type="protein sequence ID" value="KAJ3449384.1"/>
    <property type="molecule type" value="Genomic_DNA"/>
</dbReference>
<feature type="region of interest" description="Disordered" evidence="7">
    <location>
        <begin position="1182"/>
        <end position="1224"/>
    </location>
</feature>
<evidence type="ECO:0000256" key="3">
    <source>
        <dbReference type="ARBA" id="ARBA00022737"/>
    </source>
</evidence>
<dbReference type="PROSITE" id="PS51450">
    <property type="entry name" value="LRR"/>
    <property type="match status" value="8"/>
</dbReference>
<dbReference type="InterPro" id="IPR003591">
    <property type="entry name" value="Leu-rich_rpt_typical-subtyp"/>
</dbReference>
<dbReference type="SMART" id="SM00364">
    <property type="entry name" value="LRR_BAC"/>
    <property type="match status" value="13"/>
</dbReference>
<dbReference type="InterPro" id="IPR001932">
    <property type="entry name" value="PPM-type_phosphatase-like_dom"/>
</dbReference>
<evidence type="ECO:0000259" key="8">
    <source>
        <dbReference type="PROSITE" id="PS51746"/>
    </source>
</evidence>
<dbReference type="Pfam" id="PF00481">
    <property type="entry name" value="PP2C"/>
    <property type="match status" value="1"/>
</dbReference>
<feature type="region of interest" description="Disordered" evidence="7">
    <location>
        <begin position="1049"/>
        <end position="1097"/>
    </location>
</feature>
<dbReference type="GO" id="GO:0005737">
    <property type="term" value="C:cytoplasm"/>
    <property type="evidence" value="ECO:0007669"/>
    <property type="project" value="TreeGrafter"/>
</dbReference>
<evidence type="ECO:0000313" key="10">
    <source>
        <dbReference type="Proteomes" id="UP001146793"/>
    </source>
</evidence>
<dbReference type="InterPro" id="IPR036457">
    <property type="entry name" value="PPM-type-like_dom_sf"/>
</dbReference>
<dbReference type="PROSITE" id="PS01032">
    <property type="entry name" value="PPM_1"/>
    <property type="match status" value="1"/>
</dbReference>
<accession>A0AAV8A568</accession>
<dbReference type="InterPro" id="IPR050216">
    <property type="entry name" value="LRR_domain-containing"/>
</dbReference>
<feature type="compositionally biased region" description="Low complexity" evidence="7">
    <location>
        <begin position="1182"/>
        <end position="1192"/>
    </location>
</feature>
<dbReference type="SMART" id="SM00369">
    <property type="entry name" value="LRR_TYP"/>
    <property type="match status" value="19"/>
</dbReference>
<evidence type="ECO:0000313" key="9">
    <source>
        <dbReference type="EMBL" id="KAJ3449384.1"/>
    </source>
</evidence>
<gene>
    <name evidence="9" type="ORF">M0812_05531</name>
</gene>
<name>A0AAV8A568_9EUKA</name>
<reference evidence="9" key="1">
    <citation type="submission" date="2022-08" db="EMBL/GenBank/DDBJ databases">
        <title>Novel sulphate-reducing endosymbionts in the free-living metamonad Anaeramoeba.</title>
        <authorList>
            <person name="Jerlstrom-Hultqvist J."/>
            <person name="Cepicka I."/>
            <person name="Gallot-Lavallee L."/>
            <person name="Salas-Leiva D."/>
            <person name="Curtis B.A."/>
            <person name="Zahonova K."/>
            <person name="Pipaliya S."/>
            <person name="Dacks J."/>
            <person name="Roger A.J."/>
        </authorList>
    </citation>
    <scope>NUCLEOTIDE SEQUENCE</scope>
    <source>
        <strain evidence="9">Busselton2</strain>
    </source>
</reference>
<dbReference type="PROSITE" id="PS51746">
    <property type="entry name" value="PPM_2"/>
    <property type="match status" value="1"/>
</dbReference>
<dbReference type="GO" id="GO:0004721">
    <property type="term" value="F:phosphoprotein phosphatase activity"/>
    <property type="evidence" value="ECO:0007669"/>
    <property type="project" value="UniProtKB-KW"/>
</dbReference>
<dbReference type="SUPFAM" id="SSF52058">
    <property type="entry name" value="L domain-like"/>
    <property type="match status" value="2"/>
</dbReference>
<evidence type="ECO:0000256" key="6">
    <source>
        <dbReference type="RuleBase" id="RU003465"/>
    </source>
</evidence>
<keyword evidence="2" id="KW-0479">Metal-binding</keyword>
<dbReference type="SUPFAM" id="SSF81606">
    <property type="entry name" value="PP2C-like"/>
    <property type="match status" value="1"/>
</dbReference>
<evidence type="ECO:0000256" key="4">
    <source>
        <dbReference type="ARBA" id="ARBA00022801"/>
    </source>
</evidence>
<dbReference type="PANTHER" id="PTHR48051">
    <property type="match status" value="1"/>
</dbReference>
<keyword evidence="5 6" id="KW-0904">Protein phosphatase</keyword>
<dbReference type="AlphaFoldDB" id="A0AAV8A568"/>
<keyword evidence="3" id="KW-0677">Repeat</keyword>
<dbReference type="FunFam" id="3.80.10.10:FF:001164">
    <property type="entry name" value="GH01279p"/>
    <property type="match status" value="1"/>
</dbReference>
<feature type="compositionally biased region" description="Basic and acidic residues" evidence="7">
    <location>
        <begin position="1049"/>
        <end position="1077"/>
    </location>
</feature>
<feature type="compositionally biased region" description="Polar residues" evidence="7">
    <location>
        <begin position="1087"/>
        <end position="1097"/>
    </location>
</feature>
<proteinExistence type="inferred from homology"/>